<name>A0A9Q8L8E6_PASFU</name>
<evidence type="ECO:0008006" key="4">
    <source>
        <dbReference type="Google" id="ProtNLM"/>
    </source>
</evidence>
<evidence type="ECO:0000256" key="1">
    <source>
        <dbReference type="SAM" id="SignalP"/>
    </source>
</evidence>
<gene>
    <name evidence="2" type="ORF">CLAFUR5_00716</name>
</gene>
<proteinExistence type="predicted"/>
<accession>A0A9Q8L8E6</accession>
<keyword evidence="1" id="KW-0732">Signal</keyword>
<feature type="signal peptide" evidence="1">
    <location>
        <begin position="1"/>
        <end position="17"/>
    </location>
</feature>
<keyword evidence="3" id="KW-1185">Reference proteome</keyword>
<sequence length="411" mass="42967">MYRSIIALAALAVSAAADYTSTFTQQFCKTALITKKGSGGTTTKASTVHLTRTIKSTITPTVTITSASHTIAQRLTTTKSTTKTLPQTTNTFSSTLSFTETSTLLTTFITTSTSTSIETTTSIPETTASGLIPISSALAASGHTVSKKRRRSSDRLQNAAPFALAERAAGQKIICGPDGKITYDPPQYSGSVTCFKKVQIVTTKVLTSTAKKTRTIVAPQGKTTKVRSQLFHGHVGPARDVVLISACLKTLYATRTTSLTETPIAASTTLTFSHTESITVTSTASSTVIVPYTTTSTIFAPQPTSYAACAQDNIASFVDGNRIYSIAVTDPDNGFSFGNNTVNAYSCCAQCVQAGTCGGSTWHPATGTCYFFPAVGATCSPSSRSGTFLTQSDTSVGFEVSNSDCGEVALG</sequence>
<reference evidence="2" key="2">
    <citation type="journal article" date="2022" name="Microb. Genom.">
        <title>A chromosome-scale genome assembly of the tomato pathogen Cladosporium fulvum reveals a compartmentalized genome architecture and the presence of a dispensable chromosome.</title>
        <authorList>
            <person name="Zaccaron A.Z."/>
            <person name="Chen L.H."/>
            <person name="Samaras A."/>
            <person name="Stergiopoulos I."/>
        </authorList>
    </citation>
    <scope>NUCLEOTIDE SEQUENCE</scope>
    <source>
        <strain evidence="2">Race5_Kim</strain>
    </source>
</reference>
<dbReference type="OrthoDB" id="5428787at2759"/>
<organism evidence="2 3">
    <name type="scientific">Passalora fulva</name>
    <name type="common">Tomato leaf mold</name>
    <name type="synonym">Cladosporium fulvum</name>
    <dbReference type="NCBI Taxonomy" id="5499"/>
    <lineage>
        <taxon>Eukaryota</taxon>
        <taxon>Fungi</taxon>
        <taxon>Dikarya</taxon>
        <taxon>Ascomycota</taxon>
        <taxon>Pezizomycotina</taxon>
        <taxon>Dothideomycetes</taxon>
        <taxon>Dothideomycetidae</taxon>
        <taxon>Mycosphaerellales</taxon>
        <taxon>Mycosphaerellaceae</taxon>
        <taxon>Fulvia</taxon>
    </lineage>
</organism>
<feature type="chain" id="PRO_5040258897" description="Apple domain-containing protein" evidence="1">
    <location>
        <begin position="18"/>
        <end position="411"/>
    </location>
</feature>
<reference evidence="2" key="1">
    <citation type="submission" date="2021-12" db="EMBL/GenBank/DDBJ databases">
        <authorList>
            <person name="Zaccaron A."/>
            <person name="Stergiopoulos I."/>
        </authorList>
    </citation>
    <scope>NUCLEOTIDE SEQUENCE</scope>
    <source>
        <strain evidence="2">Race5_Kim</strain>
    </source>
</reference>
<dbReference type="Proteomes" id="UP000756132">
    <property type="component" value="Chromosome 1"/>
</dbReference>
<dbReference type="AlphaFoldDB" id="A0A9Q8L8E6"/>
<evidence type="ECO:0000313" key="3">
    <source>
        <dbReference type="Proteomes" id="UP000756132"/>
    </source>
</evidence>
<protein>
    <recommendedName>
        <fullName evidence="4">Apple domain-containing protein</fullName>
    </recommendedName>
</protein>
<dbReference type="RefSeq" id="XP_047757138.1">
    <property type="nucleotide sequence ID" value="XM_047899864.1"/>
</dbReference>
<dbReference type="GeneID" id="71980594"/>
<dbReference type="EMBL" id="CP090163">
    <property type="protein sequence ID" value="UJO12772.1"/>
    <property type="molecule type" value="Genomic_DNA"/>
</dbReference>
<evidence type="ECO:0000313" key="2">
    <source>
        <dbReference type="EMBL" id="UJO12772.1"/>
    </source>
</evidence>
<dbReference type="KEGG" id="ffu:CLAFUR5_00716"/>